<dbReference type="InterPro" id="IPR015943">
    <property type="entry name" value="WD40/YVTN_repeat-like_dom_sf"/>
</dbReference>
<evidence type="ECO:0000259" key="5">
    <source>
        <dbReference type="PROSITE" id="PS50181"/>
    </source>
</evidence>
<feature type="region of interest" description="Disordered" evidence="4">
    <location>
        <begin position="935"/>
        <end position="978"/>
    </location>
</feature>
<dbReference type="GO" id="GO:0006206">
    <property type="term" value="P:pyrimidine nucleobase metabolic process"/>
    <property type="evidence" value="ECO:0007669"/>
    <property type="project" value="TreeGrafter"/>
</dbReference>
<dbReference type="PROSITE" id="PS50181">
    <property type="entry name" value="FBOX"/>
    <property type="match status" value="1"/>
</dbReference>
<dbReference type="AlphaFoldDB" id="A0A0C3B4Q6"/>
<feature type="region of interest" description="Disordered" evidence="4">
    <location>
        <begin position="1"/>
        <end position="287"/>
    </location>
</feature>
<dbReference type="SMART" id="SM00320">
    <property type="entry name" value="WD40"/>
    <property type="match status" value="4"/>
</dbReference>
<organism evidence="6 7">
    <name type="scientific">Piloderma croceum (strain F 1598)</name>
    <dbReference type="NCBI Taxonomy" id="765440"/>
    <lineage>
        <taxon>Eukaryota</taxon>
        <taxon>Fungi</taxon>
        <taxon>Dikarya</taxon>
        <taxon>Basidiomycota</taxon>
        <taxon>Agaricomycotina</taxon>
        <taxon>Agaricomycetes</taxon>
        <taxon>Agaricomycetidae</taxon>
        <taxon>Atheliales</taxon>
        <taxon>Atheliaceae</taxon>
        <taxon>Piloderma</taxon>
    </lineage>
</organism>
<evidence type="ECO:0000256" key="4">
    <source>
        <dbReference type="SAM" id="MobiDB-lite"/>
    </source>
</evidence>
<dbReference type="SUPFAM" id="SSF81383">
    <property type="entry name" value="F-box domain"/>
    <property type="match status" value="1"/>
</dbReference>
<dbReference type="Pfam" id="PF12937">
    <property type="entry name" value="F-box-like"/>
    <property type="match status" value="1"/>
</dbReference>
<dbReference type="Pfam" id="PF00400">
    <property type="entry name" value="WD40"/>
    <property type="match status" value="2"/>
</dbReference>
<proteinExistence type="predicted"/>
<feature type="compositionally biased region" description="Basic and acidic residues" evidence="4">
    <location>
        <begin position="941"/>
        <end position="978"/>
    </location>
</feature>
<feature type="region of interest" description="Disordered" evidence="4">
    <location>
        <begin position="846"/>
        <end position="889"/>
    </location>
</feature>
<dbReference type="InterPro" id="IPR052791">
    <property type="entry name" value="SSM1_domain"/>
</dbReference>
<feature type="compositionally biased region" description="Low complexity" evidence="4">
    <location>
        <begin position="1"/>
        <end position="26"/>
    </location>
</feature>
<dbReference type="GO" id="GO:0009166">
    <property type="term" value="P:nucleotide catabolic process"/>
    <property type="evidence" value="ECO:0007669"/>
    <property type="project" value="TreeGrafter"/>
</dbReference>
<feature type="compositionally biased region" description="Polar residues" evidence="4">
    <location>
        <begin position="51"/>
        <end position="71"/>
    </location>
</feature>
<feature type="compositionally biased region" description="Polar residues" evidence="4">
    <location>
        <begin position="865"/>
        <end position="889"/>
    </location>
</feature>
<dbReference type="Gene3D" id="1.20.1280.50">
    <property type="match status" value="1"/>
</dbReference>
<dbReference type="Gene3D" id="2.130.10.10">
    <property type="entry name" value="YVTN repeat-like/Quinoprotein amine dehydrogenase"/>
    <property type="match status" value="1"/>
</dbReference>
<dbReference type="PROSITE" id="PS50082">
    <property type="entry name" value="WD_REPEATS_2"/>
    <property type="match status" value="2"/>
</dbReference>
<feature type="compositionally biased region" description="Low complexity" evidence="4">
    <location>
        <begin position="83"/>
        <end position="98"/>
    </location>
</feature>
<feature type="compositionally biased region" description="Polar residues" evidence="4">
    <location>
        <begin position="301"/>
        <end position="311"/>
    </location>
</feature>
<evidence type="ECO:0000256" key="1">
    <source>
        <dbReference type="ARBA" id="ARBA00022574"/>
    </source>
</evidence>
<dbReference type="PANTHER" id="PTHR47438:SF1">
    <property type="entry name" value="PHOSPHATE METABOLISM PROTEIN 8-RELATED"/>
    <property type="match status" value="1"/>
</dbReference>
<gene>
    <name evidence="6" type="ORF">PILCRDRAFT_821617</name>
</gene>
<dbReference type="STRING" id="765440.A0A0C3B4Q6"/>
<dbReference type="SUPFAM" id="SSF50978">
    <property type="entry name" value="WD40 repeat-like"/>
    <property type="match status" value="1"/>
</dbReference>
<dbReference type="PANTHER" id="PTHR47438">
    <property type="entry name" value="PHOSPHATE METABOLISM PROTEIN 8-RELATED"/>
    <property type="match status" value="1"/>
</dbReference>
<feature type="region of interest" description="Disordered" evidence="4">
    <location>
        <begin position="301"/>
        <end position="324"/>
    </location>
</feature>
<feature type="repeat" description="WD" evidence="3">
    <location>
        <begin position="592"/>
        <end position="631"/>
    </location>
</feature>
<dbReference type="HOGENOM" id="CLU_009767_0_0_1"/>
<dbReference type="InterPro" id="IPR001680">
    <property type="entry name" value="WD40_rpt"/>
</dbReference>
<dbReference type="InterPro" id="IPR019775">
    <property type="entry name" value="WD40_repeat_CS"/>
</dbReference>
<feature type="domain" description="F-box" evidence="5">
    <location>
        <begin position="500"/>
        <end position="546"/>
    </location>
</feature>
<evidence type="ECO:0000313" key="6">
    <source>
        <dbReference type="EMBL" id="KIM81178.1"/>
    </source>
</evidence>
<dbReference type="InterPro" id="IPR001810">
    <property type="entry name" value="F-box_dom"/>
</dbReference>
<dbReference type="EMBL" id="KN833000">
    <property type="protein sequence ID" value="KIM81178.1"/>
    <property type="molecule type" value="Genomic_DNA"/>
</dbReference>
<dbReference type="PROSITE" id="PS50294">
    <property type="entry name" value="WD_REPEATS_REGION"/>
    <property type="match status" value="1"/>
</dbReference>
<feature type="compositionally biased region" description="Low complexity" evidence="4">
    <location>
        <begin position="37"/>
        <end position="50"/>
    </location>
</feature>
<reference evidence="6 7" key="1">
    <citation type="submission" date="2014-04" db="EMBL/GenBank/DDBJ databases">
        <authorList>
            <consortium name="DOE Joint Genome Institute"/>
            <person name="Kuo A."/>
            <person name="Tarkka M."/>
            <person name="Buscot F."/>
            <person name="Kohler A."/>
            <person name="Nagy L.G."/>
            <person name="Floudas D."/>
            <person name="Copeland A."/>
            <person name="Barry K.W."/>
            <person name="Cichocki N."/>
            <person name="Veneault-Fourrey C."/>
            <person name="LaButti K."/>
            <person name="Lindquist E.A."/>
            <person name="Lipzen A."/>
            <person name="Lundell T."/>
            <person name="Morin E."/>
            <person name="Murat C."/>
            <person name="Sun H."/>
            <person name="Tunlid A."/>
            <person name="Henrissat B."/>
            <person name="Grigoriev I.V."/>
            <person name="Hibbett D.S."/>
            <person name="Martin F."/>
            <person name="Nordberg H.P."/>
            <person name="Cantor M.N."/>
            <person name="Hua S.X."/>
        </authorList>
    </citation>
    <scope>NUCLEOTIDE SEQUENCE [LARGE SCALE GENOMIC DNA]</scope>
    <source>
        <strain evidence="6 7">F 1598</strain>
    </source>
</reference>
<protein>
    <recommendedName>
        <fullName evidence="5">F-box domain-containing protein</fullName>
    </recommendedName>
</protein>
<feature type="compositionally biased region" description="Polar residues" evidence="4">
    <location>
        <begin position="100"/>
        <end position="117"/>
    </location>
</feature>
<evidence type="ECO:0000256" key="3">
    <source>
        <dbReference type="PROSITE-ProRule" id="PRU00221"/>
    </source>
</evidence>
<evidence type="ECO:0000313" key="7">
    <source>
        <dbReference type="Proteomes" id="UP000054166"/>
    </source>
</evidence>
<dbReference type="Proteomes" id="UP000054166">
    <property type="component" value="Unassembled WGS sequence"/>
</dbReference>
<sequence>MPPKSTSTPSETSTRLSRSTTRSSLPGKSAIKPRGLSNASFASELSAASAGTTVRPSPNGLNRPLSRSPNATPVPLPSTANKRLSSSIPSLSASRRVSAPPQSFPQFDPNTSIVTSPTTTTTTTTTRNPAVARHSSIKMSKSTSARPVPSVAGSMRTARTTSLYISESPSSYQNSAESTLSPPRSRVMSLTPPRRQMSVDHSPSVSNSALSINLTTPSPRKLQPQTPKSTQKSTSFKAGNKPNGSVQNTPTKQPSPSLSKAQKARNGSATSMFTSNASHSPQGGAGDRLKMQNVALLSDSPTRSLTLNNQTEDGDGQFSVWDGDDRDDMTLEMVTDVNDREVDEDMDKSLNDVLTLHTRKILHYKRLLERAQASTAAQLHALQAEVRVLREREREYDHDSTGAIMGMEGDRYCVCGGKKRKGYWSGYRDDDDDDDVDVDLVRALKGDGEGGFSESEVRKALRGLNRDERMRLISIILDSCMPGDIRLQILLLEKYAKSTFDVVGNLAPDLAFKILKLLSVKELVGVESVSKKWQEMVHHPSLWRFHCLKLTSTDPMPVKTPPNPEGWEPLYKSLHHRESNFRNALPQNIRFLNGHTNFCTTLLLRGKRLISGSYDETIRFWDIETGEMIRCLHVKKPVSCVDFLAEEEVFVVGFHDVGRVHLFSSVTFTPLQQLAGHLNGIRAVALSSRNLVSAGADKALVCWDWRAGTKIVRFGQQTTINIGVQIISGSVDEGEKVVSVTIDGIVRVFSIKRREMMSQFKLSELGGSDPVLNAKLFNIGAAPNGMLQWFAAKGTQMTCATKSAILHLQWTEGDTKPVVNGEPTSPNTPLSPSVQPLLRTRTISGLARSTSSTAPSRRTSLATSVSGTSSKGRLSITSPRTPASPVSGTPTSFLARYGPAAILTAPPKLVAMIETPDVVIGSVDPLKRRVVTSTRFSSRPGADRRIFMTTHQDKDLPSSVDNDGRVDEETSERNKSPSVEIDKDITTLTGAWEALAEVDSISGSDVEGLLGKLPNKFQGLATPDKNPMSMQLSHEEVVVGCADGTIYVMNFVGYQYQKERRQEMIASQELEDDAQTD</sequence>
<feature type="compositionally biased region" description="Polar residues" evidence="4">
    <location>
        <begin position="199"/>
        <end position="281"/>
    </location>
</feature>
<dbReference type="GO" id="GO:0008252">
    <property type="term" value="F:nucleotidase activity"/>
    <property type="evidence" value="ECO:0007669"/>
    <property type="project" value="TreeGrafter"/>
</dbReference>
<keyword evidence="2" id="KW-0677">Repeat</keyword>
<feature type="repeat" description="WD" evidence="3">
    <location>
        <begin position="674"/>
        <end position="713"/>
    </location>
</feature>
<evidence type="ECO:0000256" key="2">
    <source>
        <dbReference type="ARBA" id="ARBA00022737"/>
    </source>
</evidence>
<feature type="compositionally biased region" description="Polar residues" evidence="4">
    <location>
        <begin position="157"/>
        <end position="182"/>
    </location>
</feature>
<dbReference type="OrthoDB" id="1065058at2759"/>
<dbReference type="InterPro" id="IPR036322">
    <property type="entry name" value="WD40_repeat_dom_sf"/>
</dbReference>
<accession>A0A0C3B4Q6</accession>
<keyword evidence="1 3" id="KW-0853">WD repeat</keyword>
<feature type="compositionally biased region" description="Low complexity" evidence="4">
    <location>
        <begin position="846"/>
        <end position="864"/>
    </location>
</feature>
<dbReference type="InterPro" id="IPR036047">
    <property type="entry name" value="F-box-like_dom_sf"/>
</dbReference>
<dbReference type="PROSITE" id="PS00678">
    <property type="entry name" value="WD_REPEATS_1"/>
    <property type="match status" value="1"/>
</dbReference>
<name>A0A0C3B4Q6_PILCF</name>
<dbReference type="InParanoid" id="A0A0C3B4Q6"/>
<reference evidence="7" key="2">
    <citation type="submission" date="2015-01" db="EMBL/GenBank/DDBJ databases">
        <title>Evolutionary Origins and Diversification of the Mycorrhizal Mutualists.</title>
        <authorList>
            <consortium name="DOE Joint Genome Institute"/>
            <consortium name="Mycorrhizal Genomics Consortium"/>
            <person name="Kohler A."/>
            <person name="Kuo A."/>
            <person name="Nagy L.G."/>
            <person name="Floudas D."/>
            <person name="Copeland A."/>
            <person name="Barry K.W."/>
            <person name="Cichocki N."/>
            <person name="Veneault-Fourrey C."/>
            <person name="LaButti K."/>
            <person name="Lindquist E.A."/>
            <person name="Lipzen A."/>
            <person name="Lundell T."/>
            <person name="Morin E."/>
            <person name="Murat C."/>
            <person name="Riley R."/>
            <person name="Ohm R."/>
            <person name="Sun H."/>
            <person name="Tunlid A."/>
            <person name="Henrissat B."/>
            <person name="Grigoriev I.V."/>
            <person name="Hibbett D.S."/>
            <person name="Martin F."/>
        </authorList>
    </citation>
    <scope>NUCLEOTIDE SEQUENCE [LARGE SCALE GENOMIC DNA]</scope>
    <source>
        <strain evidence="7">F 1598</strain>
    </source>
</reference>
<keyword evidence="7" id="KW-1185">Reference proteome</keyword>